<accession>A0A0S3T6K8</accession>
<keyword evidence="2" id="KW-1185">Reference proteome</keyword>
<dbReference type="Proteomes" id="UP000291084">
    <property type="component" value="Chromosome 10"/>
</dbReference>
<feature type="non-terminal residue" evidence="1">
    <location>
        <position position="1"/>
    </location>
</feature>
<sequence length="79" mass="8891">IQIREFFIFRAKHILFLSSRVRFLTSIPPSFTNISPAFHQQRPSPSASVTVSHRIGDWLCRNRVSVIGCVAIAIGVRPS</sequence>
<proteinExistence type="predicted"/>
<gene>
    <name evidence="1" type="primary">Vigan.10G216700</name>
    <name evidence="1" type="ORF">VIGAN_10216700</name>
</gene>
<organism evidence="1 2">
    <name type="scientific">Vigna angularis var. angularis</name>
    <dbReference type="NCBI Taxonomy" id="157739"/>
    <lineage>
        <taxon>Eukaryota</taxon>
        <taxon>Viridiplantae</taxon>
        <taxon>Streptophyta</taxon>
        <taxon>Embryophyta</taxon>
        <taxon>Tracheophyta</taxon>
        <taxon>Spermatophyta</taxon>
        <taxon>Magnoliopsida</taxon>
        <taxon>eudicotyledons</taxon>
        <taxon>Gunneridae</taxon>
        <taxon>Pentapetalae</taxon>
        <taxon>rosids</taxon>
        <taxon>fabids</taxon>
        <taxon>Fabales</taxon>
        <taxon>Fabaceae</taxon>
        <taxon>Papilionoideae</taxon>
        <taxon>50 kb inversion clade</taxon>
        <taxon>NPAAA clade</taxon>
        <taxon>indigoferoid/millettioid clade</taxon>
        <taxon>Phaseoleae</taxon>
        <taxon>Vigna</taxon>
    </lineage>
</organism>
<evidence type="ECO:0000313" key="2">
    <source>
        <dbReference type="Proteomes" id="UP000291084"/>
    </source>
</evidence>
<evidence type="ECO:0000313" key="1">
    <source>
        <dbReference type="EMBL" id="BAU00561.1"/>
    </source>
</evidence>
<dbReference type="AlphaFoldDB" id="A0A0S3T6K8"/>
<name>A0A0S3T6K8_PHAAN</name>
<protein>
    <submittedName>
        <fullName evidence="1">Uncharacterized protein</fullName>
    </submittedName>
</protein>
<reference evidence="1 2" key="1">
    <citation type="journal article" date="2015" name="Sci. Rep.">
        <title>The power of single molecule real-time sequencing technology in the de novo assembly of a eukaryotic genome.</title>
        <authorList>
            <person name="Sakai H."/>
            <person name="Naito K."/>
            <person name="Ogiso-Tanaka E."/>
            <person name="Takahashi Y."/>
            <person name="Iseki K."/>
            <person name="Muto C."/>
            <person name="Satou K."/>
            <person name="Teruya K."/>
            <person name="Shiroma A."/>
            <person name="Shimoji M."/>
            <person name="Hirano T."/>
            <person name="Itoh T."/>
            <person name="Kaga A."/>
            <person name="Tomooka N."/>
        </authorList>
    </citation>
    <scope>NUCLEOTIDE SEQUENCE [LARGE SCALE GENOMIC DNA]</scope>
    <source>
        <strain evidence="2">cv. Shumari</strain>
    </source>
</reference>
<dbReference type="EMBL" id="AP015043">
    <property type="protein sequence ID" value="BAU00561.1"/>
    <property type="molecule type" value="Genomic_DNA"/>
</dbReference>